<dbReference type="EMBL" id="KY014292">
    <property type="protein sequence ID" value="ARE72421.1"/>
    <property type="molecule type" value="Genomic_DNA"/>
</dbReference>
<evidence type="ECO:0000256" key="3">
    <source>
        <dbReference type="ARBA" id="ARBA00023163"/>
    </source>
</evidence>
<gene>
    <name evidence="5" type="primary">aniF</name>
</gene>
<dbReference type="GO" id="GO:0003677">
    <property type="term" value="F:DNA binding"/>
    <property type="evidence" value="ECO:0007669"/>
    <property type="project" value="UniProtKB-KW"/>
</dbReference>
<reference evidence="5" key="1">
    <citation type="submission" date="2016-10" db="EMBL/GenBank/DDBJ databases">
        <authorList>
            <person name="de Groot N.N."/>
        </authorList>
    </citation>
    <scope>NUCLEOTIDE SEQUENCE</scope>
    <source>
        <strain evidence="5">ACCC40033</strain>
    </source>
</reference>
<proteinExistence type="predicted"/>
<evidence type="ECO:0000256" key="2">
    <source>
        <dbReference type="ARBA" id="ARBA00023125"/>
    </source>
</evidence>
<dbReference type="InterPro" id="IPR016032">
    <property type="entry name" value="Sig_transdc_resp-reg_C-effctor"/>
</dbReference>
<dbReference type="PANTHER" id="PTHR44688:SF16">
    <property type="entry name" value="DNA-BINDING TRANSCRIPTIONAL ACTIVATOR DEVR_DOSR"/>
    <property type="match status" value="1"/>
</dbReference>
<keyword evidence="3" id="KW-0804">Transcription</keyword>
<dbReference type="SMART" id="SM00421">
    <property type="entry name" value="HTH_LUXR"/>
    <property type="match status" value="1"/>
</dbReference>
<keyword evidence="1" id="KW-0805">Transcription regulation</keyword>
<evidence type="ECO:0000259" key="4">
    <source>
        <dbReference type="PROSITE" id="PS50043"/>
    </source>
</evidence>
<evidence type="ECO:0000313" key="5">
    <source>
        <dbReference type="EMBL" id="ARE72421.1"/>
    </source>
</evidence>
<dbReference type="GO" id="GO:0006355">
    <property type="term" value="P:regulation of DNA-templated transcription"/>
    <property type="evidence" value="ECO:0007669"/>
    <property type="project" value="InterPro"/>
</dbReference>
<keyword evidence="2" id="KW-0238">DNA-binding</keyword>
<accession>A0A1V0QSX3</accession>
<sequence>MKRISVTVHTSDPLTETGILSFLRDDPCLEVIGREETRAGGVAVVLTGRLHELAATKLRRLSRSTDQAVVLIAERLREPEMMAVVECGVRVVVWRHQATAPRLVEAIHTAARGESQIPPDLLGRVLAQTSRLYRHTMSDGDQPPTLGLTPREVDVIKLVAEGLGTREIADRLAYSERTVKNVLHAMMTRMHLRNRAHAVAYALREGHI</sequence>
<evidence type="ECO:0000256" key="1">
    <source>
        <dbReference type="ARBA" id="ARBA00023015"/>
    </source>
</evidence>
<dbReference type="PROSITE" id="PS50043">
    <property type="entry name" value="HTH_LUXR_2"/>
    <property type="match status" value="1"/>
</dbReference>
<dbReference type="Gene3D" id="3.40.50.2300">
    <property type="match status" value="1"/>
</dbReference>
<feature type="domain" description="HTH luxR-type" evidence="4">
    <location>
        <begin position="141"/>
        <end position="206"/>
    </location>
</feature>
<dbReference type="InterPro" id="IPR000792">
    <property type="entry name" value="Tscrpt_reg_LuxR_C"/>
</dbReference>
<dbReference type="CDD" id="cd06170">
    <property type="entry name" value="LuxR_C_like"/>
    <property type="match status" value="1"/>
</dbReference>
<name>A0A1V0QSX3_9ACTN</name>
<dbReference type="PRINTS" id="PR00038">
    <property type="entry name" value="HTHLUXR"/>
</dbReference>
<protein>
    <submittedName>
        <fullName evidence="5">LuxR family transcriptional regulator</fullName>
    </submittedName>
</protein>
<dbReference type="PROSITE" id="PS00622">
    <property type="entry name" value="HTH_LUXR_1"/>
    <property type="match status" value="1"/>
</dbReference>
<reference evidence="5" key="2">
    <citation type="journal article" date="2017" name="Proc. Natl. Acad. Sci. U.S.A.">
        <title>Biosynthesis of the pyrrolidine protein synthesis inhibitor anisomycin involves novel gene ensemble and cryptic biosynthetic steps.</title>
        <authorList>
            <person name="Zheng X."/>
            <person name="Cheng Q."/>
            <person name="Yao F."/>
            <person name="Wang X."/>
            <person name="Kong L."/>
            <person name="Cao B."/>
            <person name="Xu M."/>
            <person name="Lin S."/>
            <person name="Deng Z."/>
            <person name="Chooi Y.H."/>
            <person name="You D."/>
        </authorList>
    </citation>
    <scope>NUCLEOTIDE SEQUENCE</scope>
    <source>
        <strain evidence="5">ACCC40033</strain>
    </source>
</reference>
<dbReference type="SMR" id="A0A1V0QSX3"/>
<dbReference type="PANTHER" id="PTHR44688">
    <property type="entry name" value="DNA-BINDING TRANSCRIPTIONAL ACTIVATOR DEVR_DOSR"/>
    <property type="match status" value="1"/>
</dbReference>
<organism evidence="5">
    <name type="scientific">Streptomyces hygrospinosus</name>
    <dbReference type="NCBI Taxonomy" id="516360"/>
    <lineage>
        <taxon>Bacteria</taxon>
        <taxon>Bacillati</taxon>
        <taxon>Actinomycetota</taxon>
        <taxon>Actinomycetes</taxon>
        <taxon>Kitasatosporales</taxon>
        <taxon>Streptomycetaceae</taxon>
        <taxon>Streptomyces</taxon>
    </lineage>
</organism>
<dbReference type="SUPFAM" id="SSF46894">
    <property type="entry name" value="C-terminal effector domain of the bipartite response regulators"/>
    <property type="match status" value="1"/>
</dbReference>
<dbReference type="AlphaFoldDB" id="A0A1V0QSX3"/>
<dbReference type="Pfam" id="PF00196">
    <property type="entry name" value="GerE"/>
    <property type="match status" value="1"/>
</dbReference>